<feature type="transmembrane region" description="Helical" evidence="1">
    <location>
        <begin position="177"/>
        <end position="197"/>
    </location>
</feature>
<feature type="transmembrane region" description="Helical" evidence="1">
    <location>
        <begin position="153"/>
        <end position="171"/>
    </location>
</feature>
<feature type="transmembrane region" description="Helical" evidence="1">
    <location>
        <begin position="15"/>
        <end position="35"/>
    </location>
</feature>
<dbReference type="OrthoDB" id="8535577at2"/>
<feature type="transmembrane region" description="Helical" evidence="1">
    <location>
        <begin position="119"/>
        <end position="141"/>
    </location>
</feature>
<keyword evidence="1" id="KW-0472">Membrane</keyword>
<organism evidence="2 3">
    <name type="scientific">Actinocorallia herbida</name>
    <dbReference type="NCBI Taxonomy" id="58109"/>
    <lineage>
        <taxon>Bacteria</taxon>
        <taxon>Bacillati</taxon>
        <taxon>Actinomycetota</taxon>
        <taxon>Actinomycetes</taxon>
        <taxon>Streptosporangiales</taxon>
        <taxon>Thermomonosporaceae</taxon>
        <taxon>Actinocorallia</taxon>
    </lineage>
</organism>
<dbReference type="Proteomes" id="UP000272400">
    <property type="component" value="Unassembled WGS sequence"/>
</dbReference>
<name>A0A3N1D3R8_9ACTN</name>
<reference evidence="2 3" key="1">
    <citation type="submission" date="2018-11" db="EMBL/GenBank/DDBJ databases">
        <title>Sequencing the genomes of 1000 actinobacteria strains.</title>
        <authorList>
            <person name="Klenk H.-P."/>
        </authorList>
    </citation>
    <scope>NUCLEOTIDE SEQUENCE [LARGE SCALE GENOMIC DNA]</scope>
    <source>
        <strain evidence="2 3">DSM 44254</strain>
    </source>
</reference>
<protein>
    <submittedName>
        <fullName evidence="2">Uncharacterized protein</fullName>
    </submittedName>
</protein>
<keyword evidence="1" id="KW-1133">Transmembrane helix</keyword>
<evidence type="ECO:0000313" key="3">
    <source>
        <dbReference type="Proteomes" id="UP000272400"/>
    </source>
</evidence>
<keyword evidence="1" id="KW-0812">Transmembrane</keyword>
<dbReference type="RefSeq" id="WP_123667440.1">
    <property type="nucleotide sequence ID" value="NZ_RJKE01000001.1"/>
</dbReference>
<feature type="transmembrane region" description="Helical" evidence="1">
    <location>
        <begin position="82"/>
        <end position="99"/>
    </location>
</feature>
<keyword evidence="3" id="KW-1185">Reference proteome</keyword>
<evidence type="ECO:0000256" key="1">
    <source>
        <dbReference type="SAM" id="Phobius"/>
    </source>
</evidence>
<dbReference type="AlphaFoldDB" id="A0A3N1D3R8"/>
<dbReference type="EMBL" id="RJKE01000001">
    <property type="protein sequence ID" value="ROO88172.1"/>
    <property type="molecule type" value="Genomic_DNA"/>
</dbReference>
<accession>A0A3N1D3R8</accession>
<proteinExistence type="predicted"/>
<comment type="caution">
    <text evidence="2">The sequence shown here is derived from an EMBL/GenBank/DDBJ whole genome shotgun (WGS) entry which is preliminary data.</text>
</comment>
<feature type="transmembrane region" description="Helical" evidence="1">
    <location>
        <begin position="55"/>
        <end position="75"/>
    </location>
</feature>
<gene>
    <name evidence="2" type="ORF">EDD29_5834</name>
</gene>
<evidence type="ECO:0000313" key="2">
    <source>
        <dbReference type="EMBL" id="ROO88172.1"/>
    </source>
</evidence>
<sequence>MAHWFSQDILDAGKLRLFCFFVAFICGFLFIRVSVRLIRADVRWWFGNVAPGGQHIHHVVFGLAFMCVGGVTGLAIADPESVWAAVSAAVFGVGTALVLDEFALVFHLQDVYWSEEGRLSVEVVFVAISLCGLLLMGFSPLGIADGKGEEESMWLFAGYLLANLCFSIVSVLKGKTWLGLIGLFLGFIAFFGALRLARPHSPWAHRFYPNGSRKMIRSARREQRYMRLDDFGRRLQNLIAGTPDDENEHLE</sequence>